<dbReference type="Proteomes" id="UP001066276">
    <property type="component" value="Chromosome 7"/>
</dbReference>
<sequence length="180" mass="18730">MAPMHPAGLHGGCGALNPCIPEKLAKPCMDMTSAKGSSPHVTVDPAMDRASQLGHPILKLPETGAVAELLQVHAKETLVTGTKFTLLVALMAATPGGGIDQLMDFYADAHKGNNVTKGCETVFMPQNSNFHCVMSESPGRQSLGLEPQSSECDQTGPLLTTLNVMGGPVSVSVGWGHSVI</sequence>
<name>A0AAV7P8U4_PLEWA</name>
<organism evidence="1 2">
    <name type="scientific">Pleurodeles waltl</name>
    <name type="common">Iberian ribbed newt</name>
    <dbReference type="NCBI Taxonomy" id="8319"/>
    <lineage>
        <taxon>Eukaryota</taxon>
        <taxon>Metazoa</taxon>
        <taxon>Chordata</taxon>
        <taxon>Craniata</taxon>
        <taxon>Vertebrata</taxon>
        <taxon>Euteleostomi</taxon>
        <taxon>Amphibia</taxon>
        <taxon>Batrachia</taxon>
        <taxon>Caudata</taxon>
        <taxon>Salamandroidea</taxon>
        <taxon>Salamandridae</taxon>
        <taxon>Pleurodelinae</taxon>
        <taxon>Pleurodeles</taxon>
    </lineage>
</organism>
<evidence type="ECO:0000313" key="2">
    <source>
        <dbReference type="Proteomes" id="UP001066276"/>
    </source>
</evidence>
<accession>A0AAV7P8U4</accession>
<evidence type="ECO:0000313" key="1">
    <source>
        <dbReference type="EMBL" id="KAJ1123757.1"/>
    </source>
</evidence>
<dbReference type="EMBL" id="JANPWB010000011">
    <property type="protein sequence ID" value="KAJ1123757.1"/>
    <property type="molecule type" value="Genomic_DNA"/>
</dbReference>
<gene>
    <name evidence="1" type="ORF">NDU88_002224</name>
</gene>
<dbReference type="AlphaFoldDB" id="A0AAV7P8U4"/>
<reference evidence="1" key="1">
    <citation type="journal article" date="2022" name="bioRxiv">
        <title>Sequencing and chromosome-scale assembly of the giantPleurodeles waltlgenome.</title>
        <authorList>
            <person name="Brown T."/>
            <person name="Elewa A."/>
            <person name="Iarovenko S."/>
            <person name="Subramanian E."/>
            <person name="Araus A.J."/>
            <person name="Petzold A."/>
            <person name="Susuki M."/>
            <person name="Suzuki K.-i.T."/>
            <person name="Hayashi T."/>
            <person name="Toyoda A."/>
            <person name="Oliveira C."/>
            <person name="Osipova E."/>
            <person name="Leigh N.D."/>
            <person name="Simon A."/>
            <person name="Yun M.H."/>
        </authorList>
    </citation>
    <scope>NUCLEOTIDE SEQUENCE</scope>
    <source>
        <strain evidence="1">20211129_DDA</strain>
        <tissue evidence="1">Liver</tissue>
    </source>
</reference>
<keyword evidence="2" id="KW-1185">Reference proteome</keyword>
<comment type="caution">
    <text evidence="1">The sequence shown here is derived from an EMBL/GenBank/DDBJ whole genome shotgun (WGS) entry which is preliminary data.</text>
</comment>
<proteinExistence type="predicted"/>
<protein>
    <submittedName>
        <fullName evidence="1">Uncharacterized protein</fullName>
    </submittedName>
</protein>